<dbReference type="Proteomes" id="UP000034883">
    <property type="component" value="Chromosome"/>
</dbReference>
<accession>A0A0F6YLS0</accession>
<dbReference type="GO" id="GO:0006730">
    <property type="term" value="P:one-carbon metabolic process"/>
    <property type="evidence" value="ECO:0007669"/>
    <property type="project" value="UniProtKB-KW"/>
</dbReference>
<keyword evidence="5 7" id="KW-0378">Hydrolase</keyword>
<dbReference type="STRING" id="927083.DB32_007821"/>
<dbReference type="InterPro" id="IPR043133">
    <property type="entry name" value="GTP-CH-I_C/QueF"/>
</dbReference>
<dbReference type="Pfam" id="PF01227">
    <property type="entry name" value="GTP_cyclohydroI"/>
    <property type="match status" value="1"/>
</dbReference>
<evidence type="ECO:0000259" key="6">
    <source>
        <dbReference type="Pfam" id="PF01227"/>
    </source>
</evidence>
<name>A0A0F6YLS0_9BACT</name>
<dbReference type="EMBL" id="CP011125">
    <property type="protein sequence ID" value="AKF10672.1"/>
    <property type="molecule type" value="Genomic_DNA"/>
</dbReference>
<dbReference type="KEGG" id="samy:DB32_007821"/>
<evidence type="ECO:0000256" key="1">
    <source>
        <dbReference type="ARBA" id="ARBA00001052"/>
    </source>
</evidence>
<organism evidence="7 8">
    <name type="scientific">Sandaracinus amylolyticus</name>
    <dbReference type="NCBI Taxonomy" id="927083"/>
    <lineage>
        <taxon>Bacteria</taxon>
        <taxon>Pseudomonadati</taxon>
        <taxon>Myxococcota</taxon>
        <taxon>Polyangia</taxon>
        <taxon>Polyangiales</taxon>
        <taxon>Sandaracinaceae</taxon>
        <taxon>Sandaracinus</taxon>
    </lineage>
</organism>
<evidence type="ECO:0000313" key="8">
    <source>
        <dbReference type="Proteomes" id="UP000034883"/>
    </source>
</evidence>
<dbReference type="InterPro" id="IPR001474">
    <property type="entry name" value="GTP_CycHdrlase_I"/>
</dbReference>
<dbReference type="Gene3D" id="3.30.1130.10">
    <property type="match status" value="1"/>
</dbReference>
<comment type="catalytic activity">
    <reaction evidence="1">
        <text>GTP + H2O = 7,8-dihydroneopterin 3'-triphosphate + formate + H(+)</text>
        <dbReference type="Rhea" id="RHEA:17473"/>
        <dbReference type="ChEBI" id="CHEBI:15377"/>
        <dbReference type="ChEBI" id="CHEBI:15378"/>
        <dbReference type="ChEBI" id="CHEBI:15740"/>
        <dbReference type="ChEBI" id="CHEBI:37565"/>
        <dbReference type="ChEBI" id="CHEBI:58462"/>
        <dbReference type="EC" id="3.5.4.16"/>
    </reaction>
</comment>
<keyword evidence="8" id="KW-1185">Reference proteome</keyword>
<evidence type="ECO:0000313" key="7">
    <source>
        <dbReference type="EMBL" id="AKF10672.1"/>
    </source>
</evidence>
<feature type="domain" description="GTP cyclohydrolase I" evidence="6">
    <location>
        <begin position="12"/>
        <end position="189"/>
    </location>
</feature>
<dbReference type="PANTHER" id="PTHR11109:SF7">
    <property type="entry name" value="GTP CYCLOHYDROLASE 1"/>
    <property type="match status" value="1"/>
</dbReference>
<evidence type="ECO:0000256" key="3">
    <source>
        <dbReference type="ARBA" id="ARBA00012715"/>
    </source>
</evidence>
<dbReference type="GO" id="GO:0005525">
    <property type="term" value="F:GTP binding"/>
    <property type="evidence" value="ECO:0007669"/>
    <property type="project" value="TreeGrafter"/>
</dbReference>
<comment type="pathway">
    <text evidence="2">Cofactor biosynthesis; 7,8-dihydroneopterin triphosphate biosynthesis; 7,8-dihydroneopterin triphosphate from GTP: step 1/1.</text>
</comment>
<sequence>MTRRPADLDRATRAVEDFLDALGVPVSSDPELSETGRRVAEAFASDLLEGYALDPAVILGEATSSSASGLVVVTGIATTAMCPHHLLPASGVVHVGYLPGEKVVGLGAIARLVDCFARRLILQEDLGQRVVDALVAHLGARGAGAVVDLVPTCMTARGGRRHGSRAVTTAYAGVMAADASARQELLAAIAVAGGADGGAGGR</sequence>
<dbReference type="GO" id="GO:0005737">
    <property type="term" value="C:cytoplasm"/>
    <property type="evidence" value="ECO:0007669"/>
    <property type="project" value="TreeGrafter"/>
</dbReference>
<dbReference type="GO" id="GO:0046654">
    <property type="term" value="P:tetrahydrofolate biosynthetic process"/>
    <property type="evidence" value="ECO:0007669"/>
    <property type="project" value="InterPro"/>
</dbReference>
<dbReference type="RefSeq" id="WP_075097726.1">
    <property type="nucleotide sequence ID" value="NZ_CP011125.1"/>
</dbReference>
<dbReference type="SUPFAM" id="SSF55620">
    <property type="entry name" value="Tetrahydrobiopterin biosynthesis enzymes-like"/>
    <property type="match status" value="1"/>
</dbReference>
<dbReference type="UniPathway" id="UPA00848">
    <property type="reaction ID" value="UER00151"/>
</dbReference>
<dbReference type="AlphaFoldDB" id="A0A0F6YLS0"/>
<dbReference type="InterPro" id="IPR043134">
    <property type="entry name" value="GTP-CH-I_N"/>
</dbReference>
<dbReference type="EC" id="3.5.4.16" evidence="3"/>
<proteinExistence type="predicted"/>
<reference evidence="7 8" key="1">
    <citation type="submission" date="2015-03" db="EMBL/GenBank/DDBJ databases">
        <title>Genome assembly of Sandaracinus amylolyticus DSM 53668.</title>
        <authorList>
            <person name="Sharma G."/>
            <person name="Subramanian S."/>
        </authorList>
    </citation>
    <scope>NUCLEOTIDE SEQUENCE [LARGE SCALE GENOMIC DNA]</scope>
    <source>
        <strain evidence="7 8">DSM 53668</strain>
    </source>
</reference>
<evidence type="ECO:0000256" key="5">
    <source>
        <dbReference type="ARBA" id="ARBA00022801"/>
    </source>
</evidence>
<evidence type="ECO:0000256" key="4">
    <source>
        <dbReference type="ARBA" id="ARBA00022563"/>
    </source>
</evidence>
<dbReference type="InterPro" id="IPR020602">
    <property type="entry name" value="GTP_CycHdrlase_I_dom"/>
</dbReference>
<evidence type="ECO:0000256" key="2">
    <source>
        <dbReference type="ARBA" id="ARBA00005080"/>
    </source>
</evidence>
<dbReference type="GO" id="GO:0003934">
    <property type="term" value="F:GTP cyclohydrolase I activity"/>
    <property type="evidence" value="ECO:0007669"/>
    <property type="project" value="UniProtKB-EC"/>
</dbReference>
<protein>
    <recommendedName>
        <fullName evidence="3">GTP cyclohydrolase I</fullName>
        <ecNumber evidence="3">3.5.4.16</ecNumber>
    </recommendedName>
</protein>
<gene>
    <name evidence="7" type="ORF">DB32_007821</name>
</gene>
<dbReference type="GO" id="GO:0006729">
    <property type="term" value="P:tetrahydrobiopterin biosynthetic process"/>
    <property type="evidence" value="ECO:0007669"/>
    <property type="project" value="TreeGrafter"/>
</dbReference>
<dbReference type="PANTHER" id="PTHR11109">
    <property type="entry name" value="GTP CYCLOHYDROLASE I"/>
    <property type="match status" value="1"/>
</dbReference>
<keyword evidence="4" id="KW-0554">One-carbon metabolism</keyword>
<dbReference type="Gene3D" id="1.10.286.10">
    <property type="match status" value="1"/>
</dbReference>
<dbReference type="GO" id="GO:0008270">
    <property type="term" value="F:zinc ion binding"/>
    <property type="evidence" value="ECO:0007669"/>
    <property type="project" value="TreeGrafter"/>
</dbReference>
<dbReference type="OrthoDB" id="9801207at2"/>